<reference evidence="1 2" key="1">
    <citation type="journal article" date="2016" name="Proc. Natl. Acad. Sci. U.S.A.">
        <title>Lipid metabolic changes in an early divergent fungus govern the establishment of a mutualistic symbiosis with endobacteria.</title>
        <authorList>
            <person name="Lastovetsky O.A."/>
            <person name="Gaspar M.L."/>
            <person name="Mondo S.J."/>
            <person name="LaButti K.M."/>
            <person name="Sandor L."/>
            <person name="Grigoriev I.V."/>
            <person name="Henry S.A."/>
            <person name="Pawlowska T.E."/>
        </authorList>
    </citation>
    <scope>NUCLEOTIDE SEQUENCE [LARGE SCALE GENOMIC DNA]</scope>
    <source>
        <strain evidence="1 2">ATCC 11559</strain>
    </source>
</reference>
<dbReference type="VEuPathDB" id="FungiDB:BCV72DRAFT_298170"/>
<evidence type="ECO:0000313" key="1">
    <source>
        <dbReference type="EMBL" id="ORE13290.1"/>
    </source>
</evidence>
<accession>A0A1X0RMR9</accession>
<proteinExistence type="predicted"/>
<sequence length="177" mass="20206">MSTTTKYWSPILESYFVLDLYMVAGTERGPVEAAIGDFASDKATKRKLYHDKLKSVLASKCHLNALIEKLNFLSAVLLDKECNSQEVNLIAFYNNKAEYDISILQVMEQNISLYILFSIDKQVYAVQNEIDAEYPRNIRKVRDGSIAKILNLFGHVAYFIESIEEDIRTIPVIQVCI</sequence>
<name>A0A1X0RMR9_RHIZD</name>
<protein>
    <submittedName>
        <fullName evidence="1">Uncharacterized protein</fullName>
    </submittedName>
</protein>
<gene>
    <name evidence="1" type="ORF">BCV71DRAFT_239408</name>
</gene>
<dbReference type="Proteomes" id="UP000242381">
    <property type="component" value="Unassembled WGS sequence"/>
</dbReference>
<evidence type="ECO:0000313" key="2">
    <source>
        <dbReference type="Proteomes" id="UP000242381"/>
    </source>
</evidence>
<organism evidence="1 2">
    <name type="scientific">Rhizopus microsporus</name>
    <dbReference type="NCBI Taxonomy" id="58291"/>
    <lineage>
        <taxon>Eukaryota</taxon>
        <taxon>Fungi</taxon>
        <taxon>Fungi incertae sedis</taxon>
        <taxon>Mucoromycota</taxon>
        <taxon>Mucoromycotina</taxon>
        <taxon>Mucoromycetes</taxon>
        <taxon>Mucorales</taxon>
        <taxon>Mucorineae</taxon>
        <taxon>Rhizopodaceae</taxon>
        <taxon>Rhizopus</taxon>
    </lineage>
</organism>
<dbReference type="EMBL" id="KV921550">
    <property type="protein sequence ID" value="ORE13290.1"/>
    <property type="molecule type" value="Genomic_DNA"/>
</dbReference>
<dbReference type="AlphaFoldDB" id="A0A1X0RMR9"/>